<comment type="caution">
    <text evidence="1">The sequence shown here is derived from an EMBL/GenBank/DDBJ whole genome shotgun (WGS) entry which is preliminary data.</text>
</comment>
<evidence type="ECO:0000313" key="2">
    <source>
        <dbReference type="Proteomes" id="UP001597197"/>
    </source>
</evidence>
<dbReference type="InterPro" id="IPR028957">
    <property type="entry name" value="Imm50"/>
</dbReference>
<gene>
    <name evidence="1" type="ORF">ACFSDX_19350</name>
</gene>
<name>A0ABW4QYT6_9BACT</name>
<dbReference type="Proteomes" id="UP001597197">
    <property type="component" value="Unassembled WGS sequence"/>
</dbReference>
<dbReference type="RefSeq" id="WP_382316549.1">
    <property type="nucleotide sequence ID" value="NZ_JBHUFD010000018.1"/>
</dbReference>
<organism evidence="1 2">
    <name type="scientific">Hymenobacter bucti</name>
    <dbReference type="NCBI Taxonomy" id="1844114"/>
    <lineage>
        <taxon>Bacteria</taxon>
        <taxon>Pseudomonadati</taxon>
        <taxon>Bacteroidota</taxon>
        <taxon>Cytophagia</taxon>
        <taxon>Cytophagales</taxon>
        <taxon>Hymenobacteraceae</taxon>
        <taxon>Hymenobacter</taxon>
    </lineage>
</organism>
<proteinExistence type="predicted"/>
<dbReference type="Pfam" id="PF15594">
    <property type="entry name" value="Imm50"/>
    <property type="match status" value="1"/>
</dbReference>
<evidence type="ECO:0000313" key="1">
    <source>
        <dbReference type="EMBL" id="MFD1874602.1"/>
    </source>
</evidence>
<dbReference type="EMBL" id="JBHUFD010000018">
    <property type="protein sequence ID" value="MFD1874602.1"/>
    <property type="molecule type" value="Genomic_DNA"/>
</dbReference>
<reference evidence="2" key="1">
    <citation type="journal article" date="2019" name="Int. J. Syst. Evol. Microbiol.">
        <title>The Global Catalogue of Microorganisms (GCM) 10K type strain sequencing project: providing services to taxonomists for standard genome sequencing and annotation.</title>
        <authorList>
            <consortium name="The Broad Institute Genomics Platform"/>
            <consortium name="The Broad Institute Genome Sequencing Center for Infectious Disease"/>
            <person name="Wu L."/>
            <person name="Ma J."/>
        </authorList>
    </citation>
    <scope>NUCLEOTIDE SEQUENCE [LARGE SCALE GENOMIC DNA]</scope>
    <source>
        <strain evidence="2">CGMCC 1.15795</strain>
    </source>
</reference>
<accession>A0ABW4QYT6</accession>
<keyword evidence="2" id="KW-1185">Reference proteome</keyword>
<protein>
    <submittedName>
        <fullName evidence="1">Imm50 family immunity protein</fullName>
    </submittedName>
</protein>
<sequence length="97" mass="11450">MDEYPAMSRVINSEVLLQHFGYWPNFHDAEVIKVTFEALPTWRSAVTFTINVFDMTNEVTKKGYFKLVKKCQIELQLTGIKELVFDYFSFQNVLFEL</sequence>